<dbReference type="Proteomes" id="UP000642748">
    <property type="component" value="Unassembled WGS sequence"/>
</dbReference>
<accession>A0A8J3VWM1</accession>
<comment type="caution">
    <text evidence="1">The sequence shown here is derived from an EMBL/GenBank/DDBJ whole genome shotgun (WGS) entry which is preliminary data.</text>
</comment>
<dbReference type="EMBL" id="BONZ01000115">
    <property type="protein sequence ID" value="GIH21069.1"/>
    <property type="molecule type" value="Genomic_DNA"/>
</dbReference>
<dbReference type="Pfam" id="PF19757">
    <property type="entry name" value="DUF6244"/>
    <property type="match status" value="1"/>
</dbReference>
<evidence type="ECO:0000313" key="1">
    <source>
        <dbReference type="EMBL" id="GIH21069.1"/>
    </source>
</evidence>
<organism evidence="1 2">
    <name type="scientific">Rugosimonospora africana</name>
    <dbReference type="NCBI Taxonomy" id="556532"/>
    <lineage>
        <taxon>Bacteria</taxon>
        <taxon>Bacillati</taxon>
        <taxon>Actinomycetota</taxon>
        <taxon>Actinomycetes</taxon>
        <taxon>Micromonosporales</taxon>
        <taxon>Micromonosporaceae</taxon>
        <taxon>Rugosimonospora</taxon>
    </lineage>
</organism>
<dbReference type="AlphaFoldDB" id="A0A8J3VWM1"/>
<protein>
    <submittedName>
        <fullName evidence="1">Uncharacterized protein</fullName>
    </submittedName>
</protein>
<proteinExistence type="predicted"/>
<sequence length="87" mass="8947">MSTQEIVTRLAAALQKLEQGQAKAASAAQDFDEARALVGDALQGGMAGPLLGLIDTLRAAAAQASRSGAARDRVQETIHKAQGLGDF</sequence>
<dbReference type="InterPro" id="IPR046211">
    <property type="entry name" value="DUF6244"/>
</dbReference>
<gene>
    <name evidence="1" type="ORF">Raf01_92410</name>
</gene>
<evidence type="ECO:0000313" key="2">
    <source>
        <dbReference type="Proteomes" id="UP000642748"/>
    </source>
</evidence>
<dbReference type="RefSeq" id="WP_203924472.1">
    <property type="nucleotide sequence ID" value="NZ_BONZ01000115.1"/>
</dbReference>
<name>A0A8J3VWM1_9ACTN</name>
<reference evidence="1" key="1">
    <citation type="submission" date="2021-01" db="EMBL/GenBank/DDBJ databases">
        <title>Whole genome shotgun sequence of Rugosimonospora africana NBRC 104875.</title>
        <authorList>
            <person name="Komaki H."/>
            <person name="Tamura T."/>
        </authorList>
    </citation>
    <scope>NUCLEOTIDE SEQUENCE</scope>
    <source>
        <strain evidence="1">NBRC 104875</strain>
    </source>
</reference>
<keyword evidence="2" id="KW-1185">Reference proteome</keyword>